<evidence type="ECO:0000256" key="2">
    <source>
        <dbReference type="ARBA" id="ARBA00005436"/>
    </source>
</evidence>
<comment type="caution">
    <text evidence="8">The sequence shown here is derived from an EMBL/GenBank/DDBJ whole genome shotgun (WGS) entry which is preliminary data.</text>
</comment>
<dbReference type="AlphaFoldDB" id="A0AAW0ETW8"/>
<sequence>MSTKYLAAYALASLAKPSPSQADVEAICKAVHIDVDKDTLAFVMESVAGRDVATLVAEGAAKMSAMPAAGSGAAAGGAAAPAAAAAGGAAAAPAAAAKKEEPEEEGDDDMGFGLFD</sequence>
<dbReference type="InterPro" id="IPR038716">
    <property type="entry name" value="P1/P2_N_sf"/>
</dbReference>
<dbReference type="GO" id="GO:0003735">
    <property type="term" value="F:structural constituent of ribosome"/>
    <property type="evidence" value="ECO:0007669"/>
    <property type="project" value="InterPro"/>
</dbReference>
<keyword evidence="4" id="KW-0597">Phosphoprotein</keyword>
<evidence type="ECO:0000256" key="3">
    <source>
        <dbReference type="ARBA" id="ARBA00011266"/>
    </source>
</evidence>
<comment type="similarity">
    <text evidence="2">Belongs to the eukaryotic ribosomal protein P1/P2 family.</text>
</comment>
<dbReference type="PRINTS" id="PR00456">
    <property type="entry name" value="RIBOSOMALP2"/>
</dbReference>
<dbReference type="EMBL" id="JAECZO010000076">
    <property type="protein sequence ID" value="KAK7196424.1"/>
    <property type="molecule type" value="Genomic_DNA"/>
</dbReference>
<keyword evidence="6" id="KW-0687">Ribonucleoprotein</keyword>
<organism evidence="8 9">
    <name type="scientific">Novymonas esmeraldas</name>
    <dbReference type="NCBI Taxonomy" id="1808958"/>
    <lineage>
        <taxon>Eukaryota</taxon>
        <taxon>Discoba</taxon>
        <taxon>Euglenozoa</taxon>
        <taxon>Kinetoplastea</taxon>
        <taxon>Metakinetoplastina</taxon>
        <taxon>Trypanosomatida</taxon>
        <taxon>Trypanosomatidae</taxon>
        <taxon>Novymonas</taxon>
    </lineage>
</organism>
<evidence type="ECO:0000256" key="7">
    <source>
        <dbReference type="SAM" id="MobiDB-lite"/>
    </source>
</evidence>
<feature type="region of interest" description="Disordered" evidence="7">
    <location>
        <begin position="91"/>
        <end position="116"/>
    </location>
</feature>
<dbReference type="Pfam" id="PF00428">
    <property type="entry name" value="Ribosomal_60s"/>
    <property type="match status" value="1"/>
</dbReference>
<evidence type="ECO:0000256" key="4">
    <source>
        <dbReference type="ARBA" id="ARBA00022553"/>
    </source>
</evidence>
<proteinExistence type="inferred from homology"/>
<dbReference type="InterPro" id="IPR044076">
    <property type="entry name" value="Ribosomal_P2"/>
</dbReference>
<comment type="subunit">
    <text evidence="3">P1 and P2 exist as dimers at the large ribosomal subunit.</text>
</comment>
<dbReference type="FunFam" id="1.10.10.1410:FF:000002">
    <property type="entry name" value="60S acidic ribosomal protein P2"/>
    <property type="match status" value="1"/>
</dbReference>
<dbReference type="GO" id="GO:0022625">
    <property type="term" value="C:cytosolic large ribosomal subunit"/>
    <property type="evidence" value="ECO:0007669"/>
    <property type="project" value="InterPro"/>
</dbReference>
<evidence type="ECO:0000313" key="8">
    <source>
        <dbReference type="EMBL" id="KAK7196424.1"/>
    </source>
</evidence>
<dbReference type="Proteomes" id="UP001430356">
    <property type="component" value="Unassembled WGS sequence"/>
</dbReference>
<evidence type="ECO:0000313" key="9">
    <source>
        <dbReference type="Proteomes" id="UP001430356"/>
    </source>
</evidence>
<keyword evidence="5 8" id="KW-0689">Ribosomal protein</keyword>
<evidence type="ECO:0000256" key="1">
    <source>
        <dbReference type="ARBA" id="ARBA00003362"/>
    </source>
</evidence>
<name>A0AAW0ETW8_9TRYP</name>
<keyword evidence="9" id="KW-1185">Reference proteome</keyword>
<dbReference type="GO" id="GO:0002182">
    <property type="term" value="P:cytoplasmic translational elongation"/>
    <property type="evidence" value="ECO:0007669"/>
    <property type="project" value="InterPro"/>
</dbReference>
<reference evidence="8 9" key="1">
    <citation type="journal article" date="2021" name="MBio">
        <title>A New Model Trypanosomatid, Novymonas esmeraldas: Genomic Perception of Its 'Candidatus Pandoraea novymonadis' Endosymbiont.</title>
        <authorList>
            <person name="Zakharova A."/>
            <person name="Saura A."/>
            <person name="Butenko A."/>
            <person name="Podesvova L."/>
            <person name="Warmusova S."/>
            <person name="Kostygov A.Y."/>
            <person name="Nenarokova A."/>
            <person name="Lukes J."/>
            <person name="Opperdoes F.R."/>
            <person name="Yurchenko V."/>
        </authorList>
    </citation>
    <scope>NUCLEOTIDE SEQUENCE [LARGE SCALE GENOMIC DNA]</scope>
    <source>
        <strain evidence="8 9">E262AT.01</strain>
    </source>
</reference>
<accession>A0AAW0ETW8</accession>
<evidence type="ECO:0000256" key="6">
    <source>
        <dbReference type="ARBA" id="ARBA00023274"/>
    </source>
</evidence>
<dbReference type="InterPro" id="IPR001859">
    <property type="entry name" value="Ribosomal_P1/P2_euk"/>
</dbReference>
<comment type="function">
    <text evidence="1">Plays an important role in the elongation step of protein synthesis.</text>
</comment>
<evidence type="ECO:0000256" key="5">
    <source>
        <dbReference type="ARBA" id="ARBA00022980"/>
    </source>
</evidence>
<dbReference type="Gene3D" id="1.10.10.1410">
    <property type="match status" value="1"/>
</dbReference>
<gene>
    <name evidence="8" type="ORF">NESM_000579700</name>
</gene>
<dbReference type="InterPro" id="IPR027534">
    <property type="entry name" value="Ribosomal_P1/P2"/>
</dbReference>
<dbReference type="HAMAP" id="MF_01478">
    <property type="entry name" value="Ribosomal_L12_arch"/>
    <property type="match status" value="1"/>
</dbReference>
<dbReference type="PANTHER" id="PTHR21141:SF5">
    <property type="entry name" value="LARGE RIBOSOMAL SUBUNIT PROTEIN P2"/>
    <property type="match status" value="1"/>
</dbReference>
<dbReference type="PANTHER" id="PTHR21141">
    <property type="entry name" value="60S ACIDIC RIBOSOMAL PROTEIN FAMILY MEMBER"/>
    <property type="match status" value="1"/>
</dbReference>
<protein>
    <submittedName>
        <fullName evidence="8">60S acidic ribosomal protein P2</fullName>
    </submittedName>
</protein>